<dbReference type="GO" id="GO:0000155">
    <property type="term" value="F:phosphorelay sensor kinase activity"/>
    <property type="evidence" value="ECO:0007669"/>
    <property type="project" value="InterPro"/>
</dbReference>
<evidence type="ECO:0000256" key="1">
    <source>
        <dbReference type="ARBA" id="ARBA00022553"/>
    </source>
</evidence>
<keyword evidence="3" id="KW-0812">Transmembrane</keyword>
<dbReference type="Gene3D" id="1.10.287.130">
    <property type="match status" value="1"/>
</dbReference>
<name>A0A1X7HZ49_9BACT</name>
<dbReference type="PANTHER" id="PTHR43547:SF2">
    <property type="entry name" value="HYBRID SIGNAL TRANSDUCTION HISTIDINE KINASE C"/>
    <property type="match status" value="1"/>
</dbReference>
<gene>
    <name evidence="6" type="ORF">SAMN05661096_00024</name>
</gene>
<dbReference type="SUPFAM" id="SSF101898">
    <property type="entry name" value="NHL repeat"/>
    <property type="match status" value="1"/>
</dbReference>
<keyword evidence="3" id="KW-1133">Transmembrane helix</keyword>
<evidence type="ECO:0000256" key="4">
    <source>
        <dbReference type="SAM" id="SignalP"/>
    </source>
</evidence>
<keyword evidence="2" id="KW-0175">Coiled coil</keyword>
<dbReference type="STRING" id="1028.SAMN05661096_00024"/>
<sequence length="1136" mass="130454">MRFLYLLIVQFLAFQLVAQNQLKNTDFRTLTVNDGLSQNIVESIYQGSNGFLWLGTQDGLDRFDGQNFVSYNYKIDDSTSLSNNYIKDIVEDTEGNLWIGTYGGGLNKFDKKSHFKSFIHDNSSNSISDNVIYSIFQLSDSIYWIGTKNGLNRFNILQEEFTNRNTLSKKFPSLNNEVVYCISKARSKEEIWVGTREGLHKVNVNTFQVEKFLKGDSGLLDDDIRDLHYDSHGTLWVATKFGGLFYKSANAQQFLSIDLNFTEENSIYARKIYPNKEGGIWLGTFGAGLFYIDHNFKIRYHFQEEKFNLKTLPSNNIVEIFQDESANYWLGTHGGGIASFDLNQKKFDLYQPDENDPFSISDDAVNYIFEDSKGDIYVANDAGIDLVTEKEGQLRFQQIISSYSGLPDDRGWLVFEDSDSILWFGLWNFGLSKYNRNTGELYSYRNVEEDTASITTNFIESIAEAPDGKLWMGLLGDGGLVVFDKEAEVFKKYLHDSNIPNSLSNNRVHKLLVDSKSRIWLATDFGLDLYQPKTDDFRHFRYNRNDTNSINYNVIRTIKEDRNHNIWIGTGGGGFAKMIESGKEIIFKSYTKENGLVNNNITGITEDLNGNLWITTYKGISFFNPHTEEFKNYDVSDGLQGEEFVRRSIATLQDGRIFAGGFNGLNVFNPDEIKGSTFEPEINIVGIDIVSDRGKKSIIDFSIDSLLLDHQDYLLSLEIATTDLSAADKIQYAYYLDGFDTDWIYNKNRRHFSFTNLPAGEYTLKIMGTNADGKWSSKIKEVYIKVDPPFWSTVWFRVLFVAAILVLILVYIQLRIKFLKSQKKKLQSKVEERTLELEDANQSLLKNQSIVIHQKEEITEQNKEIEHKNAIIQKQNDDLKLSNLQLEEMVDERTKELRDANNDLKIAKHEFDTFFYRAAHDLKGPVSTILGLCYLAMKESDEQASKFYFSKVNETAERMNNILFNLQKINKLKQQPVQIQSHSIRDIIIEASKENIPDNEDWQQFIDIELDAEDHEILSDSIHLKVIFSNLVNNSIKFTSRGEKPKVEIRFTKSSKNSSYQIIFEDFGLGINPKVRDKIFNMFFVATEHKRGFGLGLYSVKLAVGKLGGEIHLEKDKPASFRIDLPIPHYQKVLTS</sequence>
<dbReference type="EMBL" id="FXAW01000001">
    <property type="protein sequence ID" value="SMG07288.1"/>
    <property type="molecule type" value="Genomic_DNA"/>
</dbReference>
<dbReference type="Gene3D" id="2.130.10.10">
    <property type="entry name" value="YVTN repeat-like/Quinoprotein amine dehydrogenase"/>
    <property type="match status" value="2"/>
</dbReference>
<evidence type="ECO:0000256" key="3">
    <source>
        <dbReference type="SAM" id="Phobius"/>
    </source>
</evidence>
<dbReference type="Pfam" id="PF02518">
    <property type="entry name" value="HATPase_c"/>
    <property type="match status" value="1"/>
</dbReference>
<dbReference type="Gene3D" id="3.30.565.10">
    <property type="entry name" value="Histidine kinase-like ATPase, C-terminal domain"/>
    <property type="match status" value="1"/>
</dbReference>
<dbReference type="InterPro" id="IPR015943">
    <property type="entry name" value="WD40/YVTN_repeat-like_dom_sf"/>
</dbReference>
<dbReference type="InterPro" id="IPR036890">
    <property type="entry name" value="HATPase_C_sf"/>
</dbReference>
<keyword evidence="4" id="KW-0732">Signal</keyword>
<dbReference type="Pfam" id="PF07494">
    <property type="entry name" value="Reg_prop"/>
    <property type="match status" value="3"/>
</dbReference>
<protein>
    <submittedName>
        <fullName evidence="6">Ligand-binding sensor domain-containing protein</fullName>
    </submittedName>
</protein>
<proteinExistence type="predicted"/>
<dbReference type="SUPFAM" id="SSF55874">
    <property type="entry name" value="ATPase domain of HSP90 chaperone/DNA topoisomerase II/histidine kinase"/>
    <property type="match status" value="1"/>
</dbReference>
<keyword evidence="1" id="KW-0597">Phosphoprotein</keyword>
<dbReference type="InterPro" id="IPR003594">
    <property type="entry name" value="HATPase_dom"/>
</dbReference>
<dbReference type="InterPro" id="IPR036097">
    <property type="entry name" value="HisK_dim/P_sf"/>
</dbReference>
<feature type="domain" description="Histidine kinase" evidence="5">
    <location>
        <begin position="917"/>
        <end position="1129"/>
    </location>
</feature>
<keyword evidence="7" id="KW-1185">Reference proteome</keyword>
<organism evidence="6 7">
    <name type="scientific">Marivirga sericea</name>
    <dbReference type="NCBI Taxonomy" id="1028"/>
    <lineage>
        <taxon>Bacteria</taxon>
        <taxon>Pseudomonadati</taxon>
        <taxon>Bacteroidota</taxon>
        <taxon>Cytophagia</taxon>
        <taxon>Cytophagales</taxon>
        <taxon>Marivirgaceae</taxon>
        <taxon>Marivirga</taxon>
    </lineage>
</organism>
<accession>A0A1X7HZ49</accession>
<dbReference type="SMART" id="SM00387">
    <property type="entry name" value="HATPase_c"/>
    <property type="match status" value="1"/>
</dbReference>
<feature type="coiled-coil region" evidence="2">
    <location>
        <begin position="816"/>
        <end position="910"/>
    </location>
</feature>
<dbReference type="RefSeq" id="WP_085515060.1">
    <property type="nucleotide sequence ID" value="NZ_FXAW01000001.1"/>
</dbReference>
<evidence type="ECO:0000259" key="5">
    <source>
        <dbReference type="PROSITE" id="PS50109"/>
    </source>
</evidence>
<dbReference type="InterPro" id="IPR011110">
    <property type="entry name" value="Reg_prop"/>
</dbReference>
<dbReference type="PROSITE" id="PS50109">
    <property type="entry name" value="HIS_KIN"/>
    <property type="match status" value="1"/>
</dbReference>
<dbReference type="InterPro" id="IPR013783">
    <property type="entry name" value="Ig-like_fold"/>
</dbReference>
<dbReference type="Proteomes" id="UP000193804">
    <property type="component" value="Unassembled WGS sequence"/>
</dbReference>
<dbReference type="OrthoDB" id="9809670at2"/>
<keyword evidence="3" id="KW-0472">Membrane</keyword>
<feature type="signal peptide" evidence="4">
    <location>
        <begin position="1"/>
        <end position="18"/>
    </location>
</feature>
<dbReference type="Pfam" id="PF07495">
    <property type="entry name" value="Y_Y_Y"/>
    <property type="match status" value="1"/>
</dbReference>
<dbReference type="SUPFAM" id="SSF63829">
    <property type="entry name" value="Calcium-dependent phosphotriesterase"/>
    <property type="match status" value="2"/>
</dbReference>
<dbReference type="Gene3D" id="2.60.40.10">
    <property type="entry name" value="Immunoglobulins"/>
    <property type="match status" value="1"/>
</dbReference>
<dbReference type="InterPro" id="IPR011123">
    <property type="entry name" value="Y_Y_Y"/>
</dbReference>
<reference evidence="7" key="1">
    <citation type="submission" date="2017-04" db="EMBL/GenBank/DDBJ databases">
        <authorList>
            <person name="Varghese N."/>
            <person name="Submissions S."/>
        </authorList>
    </citation>
    <scope>NUCLEOTIDE SEQUENCE [LARGE SCALE GENOMIC DNA]</scope>
    <source>
        <strain evidence="7">DSM 4125</strain>
    </source>
</reference>
<dbReference type="AlphaFoldDB" id="A0A1X7HZ49"/>
<evidence type="ECO:0000256" key="2">
    <source>
        <dbReference type="SAM" id="Coils"/>
    </source>
</evidence>
<evidence type="ECO:0000313" key="7">
    <source>
        <dbReference type="Proteomes" id="UP000193804"/>
    </source>
</evidence>
<dbReference type="InterPro" id="IPR005467">
    <property type="entry name" value="His_kinase_dom"/>
</dbReference>
<feature type="chain" id="PRO_5012778631" evidence="4">
    <location>
        <begin position="19"/>
        <end position="1136"/>
    </location>
</feature>
<feature type="transmembrane region" description="Helical" evidence="3">
    <location>
        <begin position="794"/>
        <end position="814"/>
    </location>
</feature>
<evidence type="ECO:0000313" key="6">
    <source>
        <dbReference type="EMBL" id="SMG07288.1"/>
    </source>
</evidence>
<dbReference type="PANTHER" id="PTHR43547">
    <property type="entry name" value="TWO-COMPONENT HISTIDINE KINASE"/>
    <property type="match status" value="1"/>
</dbReference>
<dbReference type="SUPFAM" id="SSF47384">
    <property type="entry name" value="Homodimeric domain of signal transducing histidine kinase"/>
    <property type="match status" value="1"/>
</dbReference>